<feature type="domain" description="Ig-like" evidence="6">
    <location>
        <begin position="185"/>
        <end position="280"/>
    </location>
</feature>
<dbReference type="STRING" id="6336.A0A0V0S4L1"/>
<dbReference type="InterPro" id="IPR003598">
    <property type="entry name" value="Ig_sub2"/>
</dbReference>
<name>A0A0V0S4L1_9BILA</name>
<keyword evidence="3" id="KW-1015">Disulfide bond</keyword>
<evidence type="ECO:0000313" key="8">
    <source>
        <dbReference type="Proteomes" id="UP000054630"/>
    </source>
</evidence>
<dbReference type="Gene3D" id="2.60.40.10">
    <property type="entry name" value="Immunoglobulins"/>
    <property type="match status" value="2"/>
</dbReference>
<dbReference type="Pfam" id="PF07679">
    <property type="entry name" value="I-set"/>
    <property type="match status" value="1"/>
</dbReference>
<dbReference type="InterPro" id="IPR051170">
    <property type="entry name" value="Neural/epithelial_adhesion"/>
</dbReference>
<evidence type="ECO:0000256" key="3">
    <source>
        <dbReference type="ARBA" id="ARBA00023157"/>
    </source>
</evidence>
<evidence type="ECO:0000259" key="6">
    <source>
        <dbReference type="PROSITE" id="PS50835"/>
    </source>
</evidence>
<reference evidence="7 8" key="1">
    <citation type="submission" date="2015-01" db="EMBL/GenBank/DDBJ databases">
        <title>Evolution of Trichinella species and genotypes.</title>
        <authorList>
            <person name="Korhonen P.K."/>
            <person name="Edoardo P."/>
            <person name="Giuseppe L.R."/>
            <person name="Gasser R.B."/>
        </authorList>
    </citation>
    <scope>NUCLEOTIDE SEQUENCE [LARGE SCALE GENOMIC DNA]</scope>
    <source>
        <strain evidence="7">ISS37</strain>
    </source>
</reference>
<evidence type="ECO:0000256" key="1">
    <source>
        <dbReference type="ARBA" id="ARBA00022729"/>
    </source>
</evidence>
<evidence type="ECO:0000313" key="7">
    <source>
        <dbReference type="EMBL" id="KRX21365.1"/>
    </source>
</evidence>
<feature type="chain" id="PRO_5006868437" evidence="5">
    <location>
        <begin position="17"/>
        <end position="402"/>
    </location>
</feature>
<dbReference type="EMBL" id="JYDL01000040">
    <property type="protein sequence ID" value="KRX21365.1"/>
    <property type="molecule type" value="Genomic_DNA"/>
</dbReference>
<dbReference type="SUPFAM" id="SSF48726">
    <property type="entry name" value="Immunoglobulin"/>
    <property type="match status" value="1"/>
</dbReference>
<dbReference type="InterPro" id="IPR007110">
    <property type="entry name" value="Ig-like_dom"/>
</dbReference>
<keyword evidence="8" id="KW-1185">Reference proteome</keyword>
<comment type="caution">
    <text evidence="7">The sequence shown here is derived from an EMBL/GenBank/DDBJ whole genome shotgun (WGS) entry which is preliminary data.</text>
</comment>
<dbReference type="GO" id="GO:0043005">
    <property type="term" value="C:neuron projection"/>
    <property type="evidence" value="ECO:0007669"/>
    <property type="project" value="TreeGrafter"/>
</dbReference>
<organism evidence="7 8">
    <name type="scientific">Trichinella nelsoni</name>
    <dbReference type="NCBI Taxonomy" id="6336"/>
    <lineage>
        <taxon>Eukaryota</taxon>
        <taxon>Metazoa</taxon>
        <taxon>Ecdysozoa</taxon>
        <taxon>Nematoda</taxon>
        <taxon>Enoplea</taxon>
        <taxon>Dorylaimia</taxon>
        <taxon>Trichinellida</taxon>
        <taxon>Trichinellidae</taxon>
        <taxon>Trichinella</taxon>
    </lineage>
</organism>
<protein>
    <submittedName>
        <fullName evidence="7">Lachesin</fullName>
    </submittedName>
</protein>
<dbReference type="InterPro" id="IPR036179">
    <property type="entry name" value="Ig-like_dom_sf"/>
</dbReference>
<dbReference type="Proteomes" id="UP000054630">
    <property type="component" value="Unassembled WGS sequence"/>
</dbReference>
<sequence length="402" mass="45416">MNGILIYSLLLLLCSAREIMGDAMVSSILSLPAILCQLFDACARLQAPHFGTPMKDVMARKNDNVSFTCQVRNIGRHLMSDEGIYMCQVNTNPMIAQIASLTLEKPPKINKNKTTHDLIVKEGSNVSFACAADGNPKPDLSWRKRNGPKASFIRRILQFSTCTVRTWVNTFAWQATASHRMNLAPDIISAPSVKAKKAATARLSCFVEAWPKPTFMWKFENQFILAENYKYHVETLSNFSFPFQYQAILSVNFLEKADFGVYRCETFNEHGKRTAAILLEGRRENGVQFVVEICILQVFISEISLVYSAISHEPDVTVVQELRVEQKKTDSKENESVEMENGISLKNDHRNSGRANLHSSLVYCYLIVLLLANEKQSKQKSSIFQEVLRNQSVTEVTQVRVC</sequence>
<dbReference type="InterPro" id="IPR013783">
    <property type="entry name" value="Ig-like_fold"/>
</dbReference>
<evidence type="ECO:0000256" key="2">
    <source>
        <dbReference type="ARBA" id="ARBA00022737"/>
    </source>
</evidence>
<dbReference type="InterPro" id="IPR003599">
    <property type="entry name" value="Ig_sub"/>
</dbReference>
<gene>
    <name evidence="7" type="primary">LAC</name>
    <name evidence="7" type="ORF">T07_9113</name>
</gene>
<keyword evidence="1 5" id="KW-0732">Signal</keyword>
<feature type="domain" description="Ig-like" evidence="6">
    <location>
        <begin position="107"/>
        <end position="146"/>
    </location>
</feature>
<dbReference type="Pfam" id="PF13927">
    <property type="entry name" value="Ig_3"/>
    <property type="match status" value="1"/>
</dbReference>
<feature type="signal peptide" evidence="5">
    <location>
        <begin position="1"/>
        <end position="16"/>
    </location>
</feature>
<evidence type="ECO:0000256" key="5">
    <source>
        <dbReference type="SAM" id="SignalP"/>
    </source>
</evidence>
<dbReference type="InterPro" id="IPR013098">
    <property type="entry name" value="Ig_I-set"/>
</dbReference>
<keyword evidence="2" id="KW-0677">Repeat</keyword>
<keyword evidence="4" id="KW-0393">Immunoglobulin domain</keyword>
<dbReference type="OrthoDB" id="6159398at2759"/>
<dbReference type="SMART" id="SM00409">
    <property type="entry name" value="IG"/>
    <property type="match status" value="2"/>
</dbReference>
<dbReference type="AlphaFoldDB" id="A0A0V0S4L1"/>
<dbReference type="PROSITE" id="PS50835">
    <property type="entry name" value="IG_LIKE"/>
    <property type="match status" value="2"/>
</dbReference>
<accession>A0A0V0S4L1</accession>
<dbReference type="PANTHER" id="PTHR12231:SF253">
    <property type="entry name" value="DPR-INTERACTING PROTEIN ETA, ISOFORM B-RELATED"/>
    <property type="match status" value="1"/>
</dbReference>
<proteinExistence type="predicted"/>
<dbReference type="PANTHER" id="PTHR12231">
    <property type="entry name" value="CTX-RELATED TYPE I TRANSMEMBRANE PROTEIN"/>
    <property type="match status" value="1"/>
</dbReference>
<evidence type="ECO:0000256" key="4">
    <source>
        <dbReference type="ARBA" id="ARBA00023319"/>
    </source>
</evidence>
<dbReference type="SMART" id="SM00408">
    <property type="entry name" value="IGc2"/>
    <property type="match status" value="2"/>
</dbReference>